<reference evidence="1" key="1">
    <citation type="submission" date="2018-07" db="EMBL/GenBank/DDBJ databases">
        <authorList>
            <consortium name="GenomeTrakr network: Whole genome sequencing for foodborne pathogen traceback"/>
        </authorList>
    </citation>
    <scope>NUCLEOTIDE SEQUENCE</scope>
    <source>
        <strain evidence="1">FDA00000027</strain>
    </source>
</reference>
<protein>
    <submittedName>
        <fullName evidence="1">Uncharacterized protein</fullName>
    </submittedName>
</protein>
<dbReference type="AlphaFoldDB" id="A0A5U2GD39"/>
<evidence type="ECO:0000313" key="1">
    <source>
        <dbReference type="EMBL" id="EBP0126895.1"/>
    </source>
</evidence>
<sequence>MKNTKIQSIQVGEATVHIGDIFSTCWGYEQTNVEFYEVVSLHGTKTVGLREIARQVVEETSWCSADVRPVPGKFIDEEVHKRRVSVRGSGSYSVAVRFSDVTHAYRTPPEKSHHCSWGY</sequence>
<gene>
    <name evidence="1" type="ORF">HW89_23990</name>
</gene>
<organism evidence="1">
    <name type="scientific">Salmonella enterica</name>
    <name type="common">Salmonella choleraesuis</name>
    <dbReference type="NCBI Taxonomy" id="28901"/>
    <lineage>
        <taxon>Bacteria</taxon>
        <taxon>Pseudomonadati</taxon>
        <taxon>Pseudomonadota</taxon>
        <taxon>Gammaproteobacteria</taxon>
        <taxon>Enterobacterales</taxon>
        <taxon>Enterobacteriaceae</taxon>
        <taxon>Salmonella</taxon>
    </lineage>
</organism>
<name>A0A5U2GD39_SALER</name>
<dbReference type="EMBL" id="AAGKIZ010000022">
    <property type="protein sequence ID" value="EBP0126895.1"/>
    <property type="molecule type" value="Genomic_DNA"/>
</dbReference>
<comment type="caution">
    <text evidence="1">The sequence shown here is derived from an EMBL/GenBank/DDBJ whole genome shotgun (WGS) entry which is preliminary data.</text>
</comment>
<accession>A0A5U2GD39</accession>
<proteinExistence type="predicted"/>